<gene>
    <name evidence="11" type="primary">pgeF</name>
    <name evidence="11" type="ORF">EHO61_16850</name>
</gene>
<dbReference type="EMBL" id="RQEV01000018">
    <property type="protein sequence ID" value="TGK14738.1"/>
    <property type="molecule type" value="Genomic_DNA"/>
</dbReference>
<evidence type="ECO:0000256" key="8">
    <source>
        <dbReference type="ARBA" id="ARBA00048968"/>
    </source>
</evidence>
<sequence length="232" mass="26296">MIDHRFYLEDKRSLRILVLGNRELSDYSPDPEFIRSRVSHFSEIPEERIFLLDQVHGTDVVDSDRIQAGAVPQGDALYTTEPRKVLVIKTADCMPVFFWNGNPALVGIVHSGWKGTLAGVAETAIRETTRKYGFDPQSLQFYIGPYATGKQYEVGEDVASQFRKECPTALKQLPTEGKFLLEQKVFLLNRLKNLGVEAFLETSGACTMTANSRYFSHRRGDTARNLNCIWLE</sequence>
<comment type="caution">
    <text evidence="11">The sequence shown here is derived from an EMBL/GenBank/DDBJ whole genome shotgun (WGS) entry which is preliminary data.</text>
</comment>
<dbReference type="CDD" id="cd16833">
    <property type="entry name" value="YfiH"/>
    <property type="match status" value="1"/>
</dbReference>
<evidence type="ECO:0000256" key="3">
    <source>
        <dbReference type="ARBA" id="ARBA00022679"/>
    </source>
</evidence>
<dbReference type="GO" id="GO:0016787">
    <property type="term" value="F:hydrolase activity"/>
    <property type="evidence" value="ECO:0007669"/>
    <property type="project" value="UniProtKB-KW"/>
</dbReference>
<dbReference type="GO" id="GO:0005507">
    <property type="term" value="F:copper ion binding"/>
    <property type="evidence" value="ECO:0007669"/>
    <property type="project" value="TreeGrafter"/>
</dbReference>
<evidence type="ECO:0000313" key="12">
    <source>
        <dbReference type="Proteomes" id="UP000297855"/>
    </source>
</evidence>
<comment type="similarity">
    <text evidence="2 10">Belongs to the purine nucleoside phosphorylase YfiH/LACC1 family.</text>
</comment>
<dbReference type="PANTHER" id="PTHR30616:SF2">
    <property type="entry name" value="PURINE NUCLEOSIDE PHOSPHORYLASE LACC1"/>
    <property type="match status" value="1"/>
</dbReference>
<proteinExistence type="inferred from homology"/>
<dbReference type="Gene3D" id="3.60.140.10">
    <property type="entry name" value="CNF1/YfiH-like putative cysteine hydrolases"/>
    <property type="match status" value="1"/>
</dbReference>
<evidence type="ECO:0000313" key="11">
    <source>
        <dbReference type="EMBL" id="TGK14738.1"/>
    </source>
</evidence>
<evidence type="ECO:0000256" key="4">
    <source>
        <dbReference type="ARBA" id="ARBA00022723"/>
    </source>
</evidence>
<protein>
    <recommendedName>
        <fullName evidence="10">Purine nucleoside phosphorylase</fullName>
    </recommendedName>
</protein>
<dbReference type="NCBIfam" id="TIGR00726">
    <property type="entry name" value="peptidoglycan editing factor PgeF"/>
    <property type="match status" value="1"/>
</dbReference>
<organism evidence="11 12">
    <name type="scientific">Leptospira fluminis</name>
    <dbReference type="NCBI Taxonomy" id="2484979"/>
    <lineage>
        <taxon>Bacteria</taxon>
        <taxon>Pseudomonadati</taxon>
        <taxon>Spirochaetota</taxon>
        <taxon>Spirochaetia</taxon>
        <taxon>Leptospirales</taxon>
        <taxon>Leptospiraceae</taxon>
        <taxon>Leptospira</taxon>
    </lineage>
</organism>
<keyword evidence="6" id="KW-0862">Zinc</keyword>
<reference evidence="11" key="1">
    <citation type="journal article" date="2019" name="PLoS Negl. Trop. Dis.">
        <title>Revisiting the worldwide diversity of Leptospira species in the environment.</title>
        <authorList>
            <person name="Vincent A.T."/>
            <person name="Schiettekatte O."/>
            <person name="Bourhy P."/>
            <person name="Veyrier F.J."/>
            <person name="Picardeau M."/>
        </authorList>
    </citation>
    <scope>NUCLEOTIDE SEQUENCE [LARGE SCALE GENOMIC DNA]</scope>
    <source>
        <strain evidence="11">SCS5</strain>
    </source>
</reference>
<evidence type="ECO:0000256" key="5">
    <source>
        <dbReference type="ARBA" id="ARBA00022801"/>
    </source>
</evidence>
<comment type="catalytic activity">
    <reaction evidence="9">
        <text>S-methyl-5'-thioadenosine + phosphate = 5-(methylsulfanyl)-alpha-D-ribose 1-phosphate + adenine</text>
        <dbReference type="Rhea" id="RHEA:11852"/>
        <dbReference type="ChEBI" id="CHEBI:16708"/>
        <dbReference type="ChEBI" id="CHEBI:17509"/>
        <dbReference type="ChEBI" id="CHEBI:43474"/>
        <dbReference type="ChEBI" id="CHEBI:58533"/>
        <dbReference type="EC" id="2.4.2.28"/>
    </reaction>
    <physiologicalReaction direction="left-to-right" evidence="9">
        <dbReference type="Rhea" id="RHEA:11853"/>
    </physiologicalReaction>
</comment>
<dbReference type="GO" id="GO:0017061">
    <property type="term" value="F:S-methyl-5-thioadenosine phosphorylase activity"/>
    <property type="evidence" value="ECO:0007669"/>
    <property type="project" value="UniProtKB-EC"/>
</dbReference>
<dbReference type="Proteomes" id="UP000297855">
    <property type="component" value="Unassembled WGS sequence"/>
</dbReference>
<dbReference type="Pfam" id="PF02578">
    <property type="entry name" value="Cu-oxidase_4"/>
    <property type="match status" value="1"/>
</dbReference>
<comment type="catalytic activity">
    <reaction evidence="1">
        <text>inosine + phosphate = alpha-D-ribose 1-phosphate + hypoxanthine</text>
        <dbReference type="Rhea" id="RHEA:27646"/>
        <dbReference type="ChEBI" id="CHEBI:17368"/>
        <dbReference type="ChEBI" id="CHEBI:17596"/>
        <dbReference type="ChEBI" id="CHEBI:43474"/>
        <dbReference type="ChEBI" id="CHEBI:57720"/>
        <dbReference type="EC" id="2.4.2.1"/>
    </reaction>
    <physiologicalReaction direction="left-to-right" evidence="1">
        <dbReference type="Rhea" id="RHEA:27647"/>
    </physiologicalReaction>
</comment>
<evidence type="ECO:0000256" key="9">
    <source>
        <dbReference type="ARBA" id="ARBA00049893"/>
    </source>
</evidence>
<dbReference type="InterPro" id="IPR038371">
    <property type="entry name" value="Cu_polyphenol_OxRdtase_sf"/>
</dbReference>
<dbReference type="InterPro" id="IPR011324">
    <property type="entry name" value="Cytotoxic_necrot_fac-like_cat"/>
</dbReference>
<keyword evidence="4" id="KW-0479">Metal-binding</keyword>
<comment type="catalytic activity">
    <reaction evidence="7">
        <text>adenosine + H2O + H(+) = inosine + NH4(+)</text>
        <dbReference type="Rhea" id="RHEA:24408"/>
        <dbReference type="ChEBI" id="CHEBI:15377"/>
        <dbReference type="ChEBI" id="CHEBI:15378"/>
        <dbReference type="ChEBI" id="CHEBI:16335"/>
        <dbReference type="ChEBI" id="CHEBI:17596"/>
        <dbReference type="ChEBI" id="CHEBI:28938"/>
        <dbReference type="EC" id="3.5.4.4"/>
    </reaction>
    <physiologicalReaction direction="left-to-right" evidence="7">
        <dbReference type="Rhea" id="RHEA:24409"/>
    </physiologicalReaction>
</comment>
<dbReference type="RefSeq" id="WP_135766175.1">
    <property type="nucleotide sequence ID" value="NZ_RQEV01000018.1"/>
</dbReference>
<name>A0A4R9GKI2_9LEPT</name>
<keyword evidence="5" id="KW-0378">Hydrolase</keyword>
<evidence type="ECO:0000256" key="6">
    <source>
        <dbReference type="ARBA" id="ARBA00022833"/>
    </source>
</evidence>
<keyword evidence="12" id="KW-1185">Reference proteome</keyword>
<dbReference type="SUPFAM" id="SSF64438">
    <property type="entry name" value="CNF1/YfiH-like putative cysteine hydrolases"/>
    <property type="match status" value="1"/>
</dbReference>
<evidence type="ECO:0000256" key="2">
    <source>
        <dbReference type="ARBA" id="ARBA00007353"/>
    </source>
</evidence>
<accession>A0A4R9GKI2</accession>
<comment type="catalytic activity">
    <reaction evidence="8">
        <text>adenosine + phosphate = alpha-D-ribose 1-phosphate + adenine</text>
        <dbReference type="Rhea" id="RHEA:27642"/>
        <dbReference type="ChEBI" id="CHEBI:16335"/>
        <dbReference type="ChEBI" id="CHEBI:16708"/>
        <dbReference type="ChEBI" id="CHEBI:43474"/>
        <dbReference type="ChEBI" id="CHEBI:57720"/>
        <dbReference type="EC" id="2.4.2.1"/>
    </reaction>
    <physiologicalReaction direction="left-to-right" evidence="8">
        <dbReference type="Rhea" id="RHEA:27643"/>
    </physiologicalReaction>
</comment>
<dbReference type="PANTHER" id="PTHR30616">
    <property type="entry name" value="UNCHARACTERIZED PROTEIN YFIH"/>
    <property type="match status" value="1"/>
</dbReference>
<evidence type="ECO:0000256" key="10">
    <source>
        <dbReference type="RuleBase" id="RU361274"/>
    </source>
</evidence>
<dbReference type="OrthoDB" id="4279at2"/>
<keyword evidence="3" id="KW-0808">Transferase</keyword>
<dbReference type="AlphaFoldDB" id="A0A4R9GKI2"/>
<dbReference type="InterPro" id="IPR003730">
    <property type="entry name" value="Cu_polyphenol_OxRdtase"/>
</dbReference>
<evidence type="ECO:0000256" key="1">
    <source>
        <dbReference type="ARBA" id="ARBA00000553"/>
    </source>
</evidence>
<evidence type="ECO:0000256" key="7">
    <source>
        <dbReference type="ARBA" id="ARBA00047989"/>
    </source>
</evidence>